<sequence>MIENQHGRPGITGPATPGHADGAFLARVADQHVLLRNPTGVTGVCNTIHPMAGDPATDMPGIPMLRSLVQRDGASTWTWTDPSGLMPMWAIRMISEIVCPDPDLRVLPDPQAPGKGILYRRVLPDHTVERAPSRWAPIGPVRIAYGGSKAKDDQLDGDDGWVKDSLLLAGQTIRRGCSFVCTDGEIRFEHDPVSGAWTRTETRSGVTRSWTGAKDLECREPDFRTATLRETTPNRVDEPMTYTVETGCTCEQAATLANEAGWILDQWTGQDTDSTLNLQRSLAAPFLRSHPECAYVYQGPGGTGKSTLAKDLMEHLGDQATTMSLDLLAQPTAMSAENKMGDLMSHLLALSDDYDPTHGRFEKSLPNLKTLLTGLLPFSARRQGENSVDGMPQSTHLITTNYHLPVSSSEAEQRRFAFSTIASQTTRARHYLPFRRKHGFWPFMLVGAITWLTIGDRQCRSVAFVDLESLSDMEVAAIRSVLDTGVVIPDPGMRVNWKNIGLVRTSTRIGSEDGRPHTAYRPAPEGDGLHAVWKACAAAVSGMPADEPEIRPVPDRDLKVTDPDGWADMIREADPRIFPCHADKSPSSDVPHHSWKDACQDPRVDMSHRIDPSKPIYGTTVADDYMWVDLDCHKQDQTSGWEQIQTDVGPYGTPLLPRTFAVRTPSGGVHLLYHIPDGARLKSRTHNGGQIDFKIGRDGYVVMGGSVLPDGRRYTPIDRPEDRIPDLSDAFLRWAERVDATDKPRRPAPARTAAAPAGGAYDPLAAFDLPSPGVAGGPEGEPDMSPIPEGRRNDTLYRWGYGRWKNHPEDGERIARDIMERGRISGLPDRETLQIVKSVRSSVEGDR</sequence>
<evidence type="ECO:0000259" key="4">
    <source>
        <dbReference type="PROSITE" id="PS51206"/>
    </source>
</evidence>
<dbReference type="InterPro" id="IPR027417">
    <property type="entry name" value="P-loop_NTPase"/>
</dbReference>
<evidence type="ECO:0000256" key="3">
    <source>
        <dbReference type="SAM" id="MobiDB-lite"/>
    </source>
</evidence>
<dbReference type="GO" id="GO:0005524">
    <property type="term" value="F:ATP binding"/>
    <property type="evidence" value="ECO:0007669"/>
    <property type="project" value="UniProtKB-KW"/>
</dbReference>
<dbReference type="Gene3D" id="3.40.50.300">
    <property type="entry name" value="P-loop containing nucleotide triphosphate hydrolases"/>
    <property type="match status" value="1"/>
</dbReference>
<gene>
    <name evidence="5" type="ORF">DWV59_12165</name>
</gene>
<dbReference type="EMBL" id="QSAR01000029">
    <property type="protein sequence ID" value="RGW62617.1"/>
    <property type="molecule type" value="Genomic_DNA"/>
</dbReference>
<keyword evidence="1" id="KW-0547">Nucleotide-binding</keyword>
<evidence type="ECO:0000313" key="6">
    <source>
        <dbReference type="Proteomes" id="UP000265775"/>
    </source>
</evidence>
<protein>
    <submittedName>
        <fullName evidence="5">Heavy metal transporter</fullName>
    </submittedName>
</protein>
<keyword evidence="2" id="KW-0067">ATP-binding</keyword>
<dbReference type="PROSITE" id="PS51206">
    <property type="entry name" value="SF3_HELICASE_1"/>
    <property type="match status" value="1"/>
</dbReference>
<dbReference type="Proteomes" id="UP000265775">
    <property type="component" value="Unassembled WGS sequence"/>
</dbReference>
<evidence type="ECO:0000256" key="1">
    <source>
        <dbReference type="ARBA" id="ARBA00022741"/>
    </source>
</evidence>
<reference evidence="5 6" key="1">
    <citation type="submission" date="2018-08" db="EMBL/GenBank/DDBJ databases">
        <title>A genome reference for cultivated species of the human gut microbiota.</title>
        <authorList>
            <person name="Zou Y."/>
            <person name="Xue W."/>
            <person name="Luo G."/>
        </authorList>
    </citation>
    <scope>NUCLEOTIDE SEQUENCE [LARGE SCALE GENOMIC DNA]</scope>
    <source>
        <strain evidence="5 6">AF11-12</strain>
    </source>
</reference>
<dbReference type="InterPro" id="IPR014015">
    <property type="entry name" value="Helicase_SF3_DNA-vir"/>
</dbReference>
<dbReference type="AlphaFoldDB" id="A0A395XW05"/>
<evidence type="ECO:0000313" key="5">
    <source>
        <dbReference type="EMBL" id="RGW62617.1"/>
    </source>
</evidence>
<dbReference type="SUPFAM" id="SSF52540">
    <property type="entry name" value="P-loop containing nucleoside triphosphate hydrolases"/>
    <property type="match status" value="1"/>
</dbReference>
<dbReference type="InterPro" id="IPR015330">
    <property type="entry name" value="DNA_primase/pol_bifunc_N"/>
</dbReference>
<feature type="domain" description="SF3 helicase" evidence="4">
    <location>
        <begin position="251"/>
        <end position="447"/>
    </location>
</feature>
<dbReference type="InterPro" id="IPR045455">
    <property type="entry name" value="NrS-1_pol-like_helicase"/>
</dbReference>
<dbReference type="RefSeq" id="WP_117773319.1">
    <property type="nucleotide sequence ID" value="NZ_QSAM01000012.1"/>
</dbReference>
<evidence type="ECO:0000256" key="2">
    <source>
        <dbReference type="ARBA" id="ARBA00022840"/>
    </source>
</evidence>
<dbReference type="SUPFAM" id="SSF56747">
    <property type="entry name" value="Prim-pol domain"/>
    <property type="match status" value="1"/>
</dbReference>
<comment type="caution">
    <text evidence="5">The sequence shown here is derived from an EMBL/GenBank/DDBJ whole genome shotgun (WGS) entry which is preliminary data.</text>
</comment>
<proteinExistence type="predicted"/>
<accession>A0A395XW05</accession>
<dbReference type="Pfam" id="PF19263">
    <property type="entry name" value="DUF5906"/>
    <property type="match status" value="1"/>
</dbReference>
<feature type="region of interest" description="Disordered" evidence="3">
    <location>
        <begin position="771"/>
        <end position="791"/>
    </location>
</feature>
<dbReference type="Pfam" id="PF09250">
    <property type="entry name" value="Prim-Pol"/>
    <property type="match status" value="1"/>
</dbReference>
<dbReference type="SMART" id="SM00943">
    <property type="entry name" value="Prim-Pol"/>
    <property type="match status" value="1"/>
</dbReference>
<name>A0A395XW05_BIFLN</name>
<organism evidence="5 6">
    <name type="scientific">Bifidobacterium longum</name>
    <dbReference type="NCBI Taxonomy" id="216816"/>
    <lineage>
        <taxon>Bacteria</taxon>
        <taxon>Bacillati</taxon>
        <taxon>Actinomycetota</taxon>
        <taxon>Actinomycetes</taxon>
        <taxon>Bifidobacteriales</taxon>
        <taxon>Bifidobacteriaceae</taxon>
        <taxon>Bifidobacterium</taxon>
    </lineage>
</organism>